<accession>A0ABW2ZLQ8</accession>
<comment type="subcellular location">
    <subcellularLocation>
        <location evidence="2">Cell outer membrane</location>
        <topology evidence="2">Multi-pass membrane protein</topology>
    </subcellularLocation>
</comment>
<keyword evidence="2" id="KW-0812">Transmembrane</keyword>
<dbReference type="Gene3D" id="2.170.130.10">
    <property type="entry name" value="TonB-dependent receptor, plug domain"/>
    <property type="match status" value="2"/>
</dbReference>
<protein>
    <submittedName>
        <fullName evidence="5">TonB-dependent receptor plug domain-containing protein</fullName>
    </submittedName>
</protein>
<proteinExistence type="inferred from homology"/>
<comment type="similarity">
    <text evidence="2">Belongs to the TonB-dependent receptor family.</text>
</comment>
<gene>
    <name evidence="5" type="ORF">ACFQZI_20150</name>
</gene>
<keyword evidence="6" id="KW-1185">Reference proteome</keyword>
<feature type="chain" id="PRO_5046596996" evidence="3">
    <location>
        <begin position="19"/>
        <end position="187"/>
    </location>
</feature>
<evidence type="ECO:0000259" key="4">
    <source>
        <dbReference type="Pfam" id="PF07715"/>
    </source>
</evidence>
<organism evidence="5 6">
    <name type="scientific">Mucilaginibacter lutimaris</name>
    <dbReference type="NCBI Taxonomy" id="931629"/>
    <lineage>
        <taxon>Bacteria</taxon>
        <taxon>Pseudomonadati</taxon>
        <taxon>Bacteroidota</taxon>
        <taxon>Sphingobacteriia</taxon>
        <taxon>Sphingobacteriales</taxon>
        <taxon>Sphingobacteriaceae</taxon>
        <taxon>Mucilaginibacter</taxon>
    </lineage>
</organism>
<dbReference type="InterPro" id="IPR012910">
    <property type="entry name" value="Plug_dom"/>
</dbReference>
<name>A0ABW2ZLQ8_9SPHI</name>
<dbReference type="RefSeq" id="WP_377145727.1">
    <property type="nucleotide sequence ID" value="NZ_JBHTIA010000025.1"/>
</dbReference>
<dbReference type="Pfam" id="PF07715">
    <property type="entry name" value="Plug"/>
    <property type="match status" value="1"/>
</dbReference>
<dbReference type="EMBL" id="JBHTIA010000025">
    <property type="protein sequence ID" value="MFD0767178.1"/>
    <property type="molecule type" value="Genomic_DNA"/>
</dbReference>
<dbReference type="InterPro" id="IPR023997">
    <property type="entry name" value="TonB-dep_OMP_SusC/RagA_CS"/>
</dbReference>
<keyword evidence="5" id="KW-0675">Receptor</keyword>
<dbReference type="InterPro" id="IPR037066">
    <property type="entry name" value="Plug_dom_sf"/>
</dbReference>
<reference evidence="6" key="1">
    <citation type="journal article" date="2019" name="Int. J. Syst. Evol. Microbiol.">
        <title>The Global Catalogue of Microorganisms (GCM) 10K type strain sequencing project: providing services to taxonomists for standard genome sequencing and annotation.</title>
        <authorList>
            <consortium name="The Broad Institute Genomics Platform"/>
            <consortium name="The Broad Institute Genome Sequencing Center for Infectious Disease"/>
            <person name="Wu L."/>
            <person name="Ma J."/>
        </authorList>
    </citation>
    <scope>NUCLEOTIDE SEQUENCE [LARGE SCALE GENOMIC DNA]</scope>
    <source>
        <strain evidence="6">CCUG 60742</strain>
    </source>
</reference>
<keyword evidence="2" id="KW-1134">Transmembrane beta strand</keyword>
<dbReference type="Proteomes" id="UP001597073">
    <property type="component" value="Unassembled WGS sequence"/>
</dbReference>
<dbReference type="PANTHER" id="PTHR30069">
    <property type="entry name" value="TONB-DEPENDENT OUTER MEMBRANE RECEPTOR"/>
    <property type="match status" value="1"/>
</dbReference>
<dbReference type="NCBIfam" id="TIGR04057">
    <property type="entry name" value="SusC_RagA_signa"/>
    <property type="match status" value="1"/>
</dbReference>
<evidence type="ECO:0000256" key="1">
    <source>
        <dbReference type="ARBA" id="ARBA00022729"/>
    </source>
</evidence>
<evidence type="ECO:0000313" key="6">
    <source>
        <dbReference type="Proteomes" id="UP001597073"/>
    </source>
</evidence>
<dbReference type="PROSITE" id="PS52016">
    <property type="entry name" value="TONB_DEPENDENT_REC_3"/>
    <property type="match status" value="1"/>
</dbReference>
<evidence type="ECO:0000256" key="2">
    <source>
        <dbReference type="PROSITE-ProRule" id="PRU01360"/>
    </source>
</evidence>
<dbReference type="InterPro" id="IPR039426">
    <property type="entry name" value="TonB-dep_rcpt-like"/>
</dbReference>
<evidence type="ECO:0000256" key="3">
    <source>
        <dbReference type="SAM" id="SignalP"/>
    </source>
</evidence>
<sequence>MKKLIFVFALFLSVSAMAQKADTTKNDILKVTGYTADALPPLVIVDGIKYKGDIKSIDPKSIEKMEVLKSPSATSLYGAEGVNGVILIATKKDKGVINLLSKPTEASKADTTSNNPLYIIDGKITAAAGFKSLNPDDIDNISVLKNKESIKQYGPAGKNGVIIVVTKAYKKEHAAKKAETERKGKQR</sequence>
<comment type="caution">
    <text evidence="5">The sequence shown here is derived from an EMBL/GenBank/DDBJ whole genome shotgun (WGS) entry which is preliminary data.</text>
</comment>
<evidence type="ECO:0000313" key="5">
    <source>
        <dbReference type="EMBL" id="MFD0767178.1"/>
    </source>
</evidence>
<dbReference type="SUPFAM" id="SSF56935">
    <property type="entry name" value="Porins"/>
    <property type="match status" value="2"/>
</dbReference>
<keyword evidence="2" id="KW-0813">Transport</keyword>
<feature type="signal peptide" evidence="3">
    <location>
        <begin position="1"/>
        <end position="18"/>
    </location>
</feature>
<keyword evidence="1 3" id="KW-0732">Signal</keyword>
<dbReference type="PANTHER" id="PTHR30069:SF29">
    <property type="entry name" value="HEMOGLOBIN AND HEMOGLOBIN-HAPTOGLOBIN-BINDING PROTEIN 1-RELATED"/>
    <property type="match status" value="1"/>
</dbReference>
<keyword evidence="2" id="KW-0472">Membrane</keyword>
<keyword evidence="2" id="KW-0998">Cell outer membrane</keyword>
<feature type="domain" description="TonB-dependent receptor plug" evidence="4">
    <location>
        <begin position="39"/>
        <end position="85"/>
    </location>
</feature>